<feature type="domain" description="N-acetyltransferase" evidence="1">
    <location>
        <begin position="8"/>
        <end position="164"/>
    </location>
</feature>
<dbReference type="InterPro" id="IPR000182">
    <property type="entry name" value="GNAT_dom"/>
</dbReference>
<gene>
    <name evidence="2" type="ORF">KSX_25960</name>
</gene>
<keyword evidence="3" id="KW-1185">Reference proteome</keyword>
<dbReference type="PANTHER" id="PTHR43792">
    <property type="entry name" value="GNAT FAMILY, PUTATIVE (AFU_ORTHOLOGUE AFUA_3G00765)-RELATED-RELATED"/>
    <property type="match status" value="1"/>
</dbReference>
<dbReference type="Pfam" id="PF13302">
    <property type="entry name" value="Acetyltransf_3"/>
    <property type="match status" value="1"/>
</dbReference>
<dbReference type="SUPFAM" id="SSF55729">
    <property type="entry name" value="Acyl-CoA N-acyltransferases (Nat)"/>
    <property type="match status" value="1"/>
</dbReference>
<dbReference type="GO" id="GO:0016747">
    <property type="term" value="F:acyltransferase activity, transferring groups other than amino-acyl groups"/>
    <property type="evidence" value="ECO:0007669"/>
    <property type="project" value="InterPro"/>
</dbReference>
<reference evidence="2" key="1">
    <citation type="submission" date="2020-10" db="EMBL/GenBank/DDBJ databases">
        <title>Taxonomic study of unclassified bacteria belonging to the class Ktedonobacteria.</title>
        <authorList>
            <person name="Yabe S."/>
            <person name="Wang C.M."/>
            <person name="Zheng Y."/>
            <person name="Sakai Y."/>
            <person name="Cavaletti L."/>
            <person name="Monciardini P."/>
            <person name="Donadio S."/>
        </authorList>
    </citation>
    <scope>NUCLEOTIDE SEQUENCE</scope>
    <source>
        <strain evidence="2">SOSP1-1</strain>
    </source>
</reference>
<dbReference type="Gene3D" id="3.40.630.30">
    <property type="match status" value="1"/>
</dbReference>
<dbReference type="RefSeq" id="WP_220193827.1">
    <property type="nucleotide sequence ID" value="NZ_BNJF01000001.1"/>
</dbReference>
<evidence type="ECO:0000313" key="3">
    <source>
        <dbReference type="Proteomes" id="UP000612362"/>
    </source>
</evidence>
<dbReference type="InterPro" id="IPR051531">
    <property type="entry name" value="N-acetyltransferase"/>
</dbReference>
<accession>A0A8J3I1N5</accession>
<comment type="caution">
    <text evidence="2">The sequence shown here is derived from an EMBL/GenBank/DDBJ whole genome shotgun (WGS) entry which is preliminary data.</text>
</comment>
<evidence type="ECO:0000259" key="1">
    <source>
        <dbReference type="PROSITE" id="PS51186"/>
    </source>
</evidence>
<dbReference type="InterPro" id="IPR016181">
    <property type="entry name" value="Acyl_CoA_acyltransferase"/>
</dbReference>
<dbReference type="AlphaFoldDB" id="A0A8J3I1N5"/>
<organism evidence="2 3">
    <name type="scientific">Ktedonospora formicarum</name>
    <dbReference type="NCBI Taxonomy" id="2778364"/>
    <lineage>
        <taxon>Bacteria</taxon>
        <taxon>Bacillati</taxon>
        <taxon>Chloroflexota</taxon>
        <taxon>Ktedonobacteria</taxon>
        <taxon>Ktedonobacterales</taxon>
        <taxon>Ktedonobacteraceae</taxon>
        <taxon>Ktedonospora</taxon>
    </lineage>
</organism>
<proteinExistence type="predicted"/>
<evidence type="ECO:0000313" key="2">
    <source>
        <dbReference type="EMBL" id="GHO44433.1"/>
    </source>
</evidence>
<dbReference type="PROSITE" id="PS51186">
    <property type="entry name" value="GNAT"/>
    <property type="match status" value="1"/>
</dbReference>
<name>A0A8J3I1N5_9CHLR</name>
<sequence length="189" mass="22668">MFLSTARLRLREFAEEDWRAVQAYQNDPLYLRYTPWTYRTDEDVLEFVRMFTDWREERPRYRYQFAIELSDNHTLIGNCGIRSAHAHPWEANIGYELASSHWGHGYATEAAHALLEFGFTELRLHRIYAHCVIENTASAHVLEKIGMRYEGCLRQNGWMRSRWWDTLVYSVLEDEWRDSFEQPPFPILD</sequence>
<dbReference type="Proteomes" id="UP000612362">
    <property type="component" value="Unassembled WGS sequence"/>
</dbReference>
<dbReference type="EMBL" id="BNJF01000001">
    <property type="protein sequence ID" value="GHO44433.1"/>
    <property type="molecule type" value="Genomic_DNA"/>
</dbReference>
<protein>
    <submittedName>
        <fullName evidence="2">N-acetyltransferase</fullName>
    </submittedName>
</protein>